<evidence type="ECO:0000256" key="4">
    <source>
        <dbReference type="ARBA" id="ARBA00023136"/>
    </source>
</evidence>
<evidence type="ECO:0000256" key="7">
    <source>
        <dbReference type="ARBA" id="ARBA00023288"/>
    </source>
</evidence>
<dbReference type="PROSITE" id="PS51257">
    <property type="entry name" value="PROKAR_LIPOPROTEIN"/>
    <property type="match status" value="1"/>
</dbReference>
<dbReference type="InterPro" id="IPR010571">
    <property type="entry name" value="OM_lipoprot_Omp19_bac"/>
</dbReference>
<reference evidence="10" key="1">
    <citation type="submission" date="2022-08" db="EMBL/GenBank/DDBJ databases">
        <title>Chelativorans sichuanense sp. nov., a paraffin oil-degrading bacterium isolated from a mixture of oil-based drill cuttings and paddy soil.</title>
        <authorList>
            <person name="Yu J."/>
            <person name="Liu H."/>
            <person name="Chen Q."/>
        </authorList>
    </citation>
    <scope>NUCLEOTIDE SEQUENCE</scope>
    <source>
        <strain evidence="10">SCAU 2101</strain>
    </source>
</reference>
<sequence length="180" mass="18456">MQLSRTEGAFAVSLLALALVGCQSDRFGSLPTRSPQPLQPAPAGSVMQSQLPPPSQPSGPNDFPAAPGQENGRQMAAIDPAAAAASAPEISKNGLLGSWNVSSGGTNCQMFLTLTAYGDSSRGGTRGCSNELANMRAWDVSGNRVLIFDDGGNVIAQLYSSGNERLDGQTTGGASVTLSR</sequence>
<comment type="caution">
    <text evidence="10">The sequence shown here is derived from an EMBL/GenBank/DDBJ whole genome shotgun (WGS) entry which is preliminary data.</text>
</comment>
<evidence type="ECO:0000256" key="2">
    <source>
        <dbReference type="ARBA" id="ARBA00007138"/>
    </source>
</evidence>
<evidence type="ECO:0000256" key="8">
    <source>
        <dbReference type="SAM" id="MobiDB-lite"/>
    </source>
</evidence>
<protein>
    <submittedName>
        <fullName evidence="10">Protease inhibitor Inh/omp19 family protein</fullName>
    </submittedName>
</protein>
<dbReference type="Pfam" id="PF02974">
    <property type="entry name" value="Inh"/>
    <property type="match status" value="1"/>
</dbReference>
<keyword evidence="5" id="KW-0564">Palmitate</keyword>
<name>A0A9X2X4T3_9HYPH</name>
<keyword evidence="11" id="KW-1185">Reference proteome</keyword>
<comment type="subcellular location">
    <subcellularLocation>
        <location evidence="1">Cell outer membrane</location>
        <topology evidence="1">Lipid-anchor</topology>
    </subcellularLocation>
</comment>
<keyword evidence="7" id="KW-0449">Lipoprotein</keyword>
<evidence type="ECO:0000259" key="9">
    <source>
        <dbReference type="Pfam" id="PF02974"/>
    </source>
</evidence>
<proteinExistence type="inferred from homology"/>
<evidence type="ECO:0000256" key="3">
    <source>
        <dbReference type="ARBA" id="ARBA00022729"/>
    </source>
</evidence>
<dbReference type="PIRSF" id="PIRSF034005">
    <property type="entry name" value="OM_lipoprot_Omp19_bac"/>
    <property type="match status" value="1"/>
</dbReference>
<dbReference type="RefSeq" id="WP_261513606.1">
    <property type="nucleotide sequence ID" value="NZ_JAODNV010000003.1"/>
</dbReference>
<dbReference type="SUPFAM" id="SSF50882">
    <property type="entry name" value="beta-Barrel protease inhibitors"/>
    <property type="match status" value="1"/>
</dbReference>
<dbReference type="InterPro" id="IPR021140">
    <property type="entry name" value="Inh/Omp19"/>
</dbReference>
<evidence type="ECO:0000313" key="11">
    <source>
        <dbReference type="Proteomes" id="UP001149009"/>
    </source>
</evidence>
<accession>A0A9X2X4T3</accession>
<keyword evidence="3" id="KW-0732">Signal</keyword>
<evidence type="ECO:0000256" key="1">
    <source>
        <dbReference type="ARBA" id="ARBA00004459"/>
    </source>
</evidence>
<dbReference type="GO" id="GO:0009279">
    <property type="term" value="C:cell outer membrane"/>
    <property type="evidence" value="ECO:0007669"/>
    <property type="project" value="UniProtKB-SubCell"/>
</dbReference>
<evidence type="ECO:0000256" key="6">
    <source>
        <dbReference type="ARBA" id="ARBA00023237"/>
    </source>
</evidence>
<gene>
    <name evidence="10" type="ORF">NYR54_01370</name>
</gene>
<comment type="similarity">
    <text evidence="2">Belongs to the rhizobiaceae omp19 lipoprotein family.</text>
</comment>
<dbReference type="InterPro" id="IPR016085">
    <property type="entry name" value="Protease_inh_B-barrel_dom"/>
</dbReference>
<feature type="domain" description="Alkaline proteinase inhibitor/ Outer membrane lipoprotein Omp19" evidence="9">
    <location>
        <begin position="90"/>
        <end position="180"/>
    </location>
</feature>
<dbReference type="AlphaFoldDB" id="A0A9X2X4T3"/>
<dbReference type="GO" id="GO:0004866">
    <property type="term" value="F:endopeptidase inhibitor activity"/>
    <property type="evidence" value="ECO:0007669"/>
    <property type="project" value="InterPro"/>
</dbReference>
<dbReference type="Gene3D" id="2.40.128.10">
    <property type="match status" value="1"/>
</dbReference>
<keyword evidence="4" id="KW-0472">Membrane</keyword>
<feature type="region of interest" description="Disordered" evidence="8">
    <location>
        <begin position="30"/>
        <end position="71"/>
    </location>
</feature>
<keyword evidence="6" id="KW-0998">Cell outer membrane</keyword>
<dbReference type="EMBL" id="JAODNV010000003">
    <property type="protein sequence ID" value="MCT8988947.1"/>
    <property type="molecule type" value="Genomic_DNA"/>
</dbReference>
<evidence type="ECO:0000313" key="10">
    <source>
        <dbReference type="EMBL" id="MCT8988947.1"/>
    </source>
</evidence>
<evidence type="ECO:0000256" key="5">
    <source>
        <dbReference type="ARBA" id="ARBA00023139"/>
    </source>
</evidence>
<dbReference type="Proteomes" id="UP001149009">
    <property type="component" value="Unassembled WGS sequence"/>
</dbReference>
<organism evidence="10 11">
    <name type="scientific">Chelativorans petroleitrophicus</name>
    <dbReference type="NCBI Taxonomy" id="2975484"/>
    <lineage>
        <taxon>Bacteria</taxon>
        <taxon>Pseudomonadati</taxon>
        <taxon>Pseudomonadota</taxon>
        <taxon>Alphaproteobacteria</taxon>
        <taxon>Hyphomicrobiales</taxon>
        <taxon>Phyllobacteriaceae</taxon>
        <taxon>Chelativorans</taxon>
    </lineage>
</organism>